<dbReference type="STRING" id="869754.A0A1A0HFY6"/>
<evidence type="ECO:0000313" key="3">
    <source>
        <dbReference type="EMBL" id="OBA22768.1"/>
    </source>
</evidence>
<evidence type="ECO:0000313" key="4">
    <source>
        <dbReference type="Proteomes" id="UP000092555"/>
    </source>
</evidence>
<evidence type="ECO:0000259" key="2">
    <source>
        <dbReference type="Pfam" id="PF08639"/>
    </source>
</evidence>
<reference evidence="3 4" key="1">
    <citation type="submission" date="2016-05" db="EMBL/GenBank/DDBJ databases">
        <title>Comparative genomics of biotechnologically important yeasts.</title>
        <authorList>
            <consortium name="DOE Joint Genome Institute"/>
            <person name="Riley R."/>
            <person name="Haridas S."/>
            <person name="Wolfe K.H."/>
            <person name="Lopes M.R."/>
            <person name="Hittinger C.T."/>
            <person name="Goker M."/>
            <person name="Salamov A."/>
            <person name="Wisecaver J."/>
            <person name="Long T.M."/>
            <person name="Aerts A.L."/>
            <person name="Barry K."/>
            <person name="Choi C."/>
            <person name="Clum A."/>
            <person name="Coughlan A.Y."/>
            <person name="Deshpande S."/>
            <person name="Douglass A.P."/>
            <person name="Hanson S.J."/>
            <person name="Klenk H.-P."/>
            <person name="LaButti K."/>
            <person name="Lapidus A."/>
            <person name="Lindquist E."/>
            <person name="Lipzen A."/>
            <person name="Meier-kolthoff J.P."/>
            <person name="Ohm R.A."/>
            <person name="Otillar R.P."/>
            <person name="Pangilinan J."/>
            <person name="Peng Y."/>
            <person name="Rokas A."/>
            <person name="Rosa C.A."/>
            <person name="Scheuner C."/>
            <person name="Sibirny A.A."/>
            <person name="Slot J.C."/>
            <person name="Stielow J.B."/>
            <person name="Sun H."/>
            <person name="Kurtzman C.P."/>
            <person name="Blackwell M."/>
            <person name="Grigoriev I.V."/>
            <person name="Jeffries T.W."/>
        </authorList>
    </citation>
    <scope>NUCLEOTIDE SEQUENCE [LARGE SCALE GENOMIC DNA]</scope>
    <source>
        <strain evidence="3 4">NRRL YB-4993</strain>
    </source>
</reference>
<dbReference type="GO" id="GO:0006270">
    <property type="term" value="P:DNA replication initiation"/>
    <property type="evidence" value="ECO:0007669"/>
    <property type="project" value="InterPro"/>
</dbReference>
<feature type="compositionally biased region" description="Polar residues" evidence="1">
    <location>
        <begin position="294"/>
        <end position="305"/>
    </location>
</feature>
<name>A0A1A0HFY6_9ASCO</name>
<dbReference type="AlphaFoldDB" id="A0A1A0HFY6"/>
<accession>A0A1A0HFY6</accession>
<comment type="caution">
    <text evidence="3">The sequence shown here is derived from an EMBL/GenBank/DDBJ whole genome shotgun (WGS) entry which is preliminary data.</text>
</comment>
<dbReference type="GO" id="GO:0031261">
    <property type="term" value="C:DNA replication preinitiation complex"/>
    <property type="evidence" value="ECO:0007669"/>
    <property type="project" value="TreeGrafter"/>
</dbReference>
<protein>
    <recommendedName>
        <fullName evidence="2">DNA replication regulator Sld3 C-terminal domain-containing protein</fullName>
    </recommendedName>
</protein>
<feature type="region of interest" description="Disordered" evidence="1">
    <location>
        <begin position="336"/>
        <end position="386"/>
    </location>
</feature>
<dbReference type="OrthoDB" id="5395343at2759"/>
<feature type="region of interest" description="Disordered" evidence="1">
    <location>
        <begin position="294"/>
        <end position="324"/>
    </location>
</feature>
<gene>
    <name evidence="3" type="ORF">METBIDRAFT_36292</name>
</gene>
<feature type="region of interest" description="Disordered" evidence="1">
    <location>
        <begin position="191"/>
        <end position="233"/>
    </location>
</feature>
<dbReference type="Proteomes" id="UP000092555">
    <property type="component" value="Unassembled WGS sequence"/>
</dbReference>
<dbReference type="PANTHER" id="PTHR28067:SF1">
    <property type="entry name" value="DNA REPLICATION REGULATOR SLD3"/>
    <property type="match status" value="1"/>
</dbReference>
<dbReference type="PANTHER" id="PTHR28067">
    <property type="entry name" value="DNA REPLICATION REGULATOR SLD3"/>
    <property type="match status" value="1"/>
</dbReference>
<dbReference type="RefSeq" id="XP_018713249.1">
    <property type="nucleotide sequence ID" value="XM_018856717.1"/>
</dbReference>
<dbReference type="InterPro" id="IPR013948">
    <property type="entry name" value="DNA_replication_reg_Sld3_C"/>
</dbReference>
<sequence length="386" mass="42428">MCPFEAENQALFVSKHYEQTTKDELLEHLVLELKIREAQIQIVLLLEIILCMAVDEADFLDTGRRQQAQAAASKRKPALIRRKKKKVIATFLGVGVTEPEGVSGTVMLSPKQDHMSPLSLYTSLVGLIDQIGLWDSLLEHGRTDKDENTQGFLAFVVVPFFGKGLPKTVLFIIKQIKGLRPNILRTRWTKSASSLEPPGLPQNQPSDPQSKFPKISMSTDSIPTLPRASTTTDADSIKPAFSLKRSKSNLGTRNLKRRQVDMSVAKNEPADTEPGKSNLFLFTDARRVKSGASLAQSSQSFTNVRQVEATPAKPAAPGASRNAPRVFATPQVLATPSNQRTVDGGYIVKETPQGRQEKKPSVHERLSQVARESPVKSMGIVSSPVR</sequence>
<feature type="compositionally biased region" description="Polar residues" evidence="1">
    <location>
        <begin position="216"/>
        <end position="233"/>
    </location>
</feature>
<dbReference type="Gene3D" id="1.20.58.2130">
    <property type="match status" value="2"/>
</dbReference>
<feature type="compositionally biased region" description="Basic and acidic residues" evidence="1">
    <location>
        <begin position="355"/>
        <end position="366"/>
    </location>
</feature>
<feature type="non-terminal residue" evidence="3">
    <location>
        <position position="386"/>
    </location>
</feature>
<evidence type="ECO:0000256" key="1">
    <source>
        <dbReference type="SAM" id="MobiDB-lite"/>
    </source>
</evidence>
<dbReference type="EMBL" id="LXTC01000001">
    <property type="protein sequence ID" value="OBA22768.1"/>
    <property type="molecule type" value="Genomic_DNA"/>
</dbReference>
<organism evidence="3 4">
    <name type="scientific">Metschnikowia bicuspidata var. bicuspidata NRRL YB-4993</name>
    <dbReference type="NCBI Taxonomy" id="869754"/>
    <lineage>
        <taxon>Eukaryota</taxon>
        <taxon>Fungi</taxon>
        <taxon>Dikarya</taxon>
        <taxon>Ascomycota</taxon>
        <taxon>Saccharomycotina</taxon>
        <taxon>Pichiomycetes</taxon>
        <taxon>Metschnikowiaceae</taxon>
        <taxon>Metschnikowia</taxon>
    </lineage>
</organism>
<feature type="domain" description="DNA replication regulator Sld3 C-terminal" evidence="2">
    <location>
        <begin position="18"/>
        <end position="301"/>
    </location>
</feature>
<dbReference type="Pfam" id="PF08639">
    <property type="entry name" value="Sld3_STD"/>
    <property type="match status" value="1"/>
</dbReference>
<dbReference type="InterPro" id="IPR042511">
    <property type="entry name" value="Sld3"/>
</dbReference>
<keyword evidence="4" id="KW-1185">Reference proteome</keyword>
<proteinExistence type="predicted"/>
<dbReference type="GeneID" id="30029693"/>